<dbReference type="SUPFAM" id="SSF54637">
    <property type="entry name" value="Thioesterase/thiol ester dehydrase-isomerase"/>
    <property type="match status" value="1"/>
</dbReference>
<gene>
    <name evidence="3" type="ORF">M3D15_07035</name>
</gene>
<dbReference type="InterPro" id="IPR029069">
    <property type="entry name" value="HotDog_dom_sf"/>
</dbReference>
<dbReference type="InterPro" id="IPR039569">
    <property type="entry name" value="FAS1-like_DH_region"/>
</dbReference>
<reference evidence="3 4" key="1">
    <citation type="submission" date="2022-04" db="EMBL/GenBank/DDBJ databases">
        <title>Human microbiome associated bacterial genomes.</title>
        <authorList>
            <person name="Sandstrom S."/>
            <person name="Salamzade R."/>
            <person name="Kalan L.R."/>
        </authorList>
    </citation>
    <scope>NUCLEOTIDE SEQUENCE [LARGE SCALE GENOMIC DNA]</scope>
    <source>
        <strain evidence="4">p3-SID1799</strain>
    </source>
</reference>
<dbReference type="Gene3D" id="3.10.129.10">
    <property type="entry name" value="Hotdog Thioesterase"/>
    <property type="match status" value="1"/>
</dbReference>
<proteinExistence type="inferred from homology"/>
<dbReference type="PANTHER" id="PTHR43437">
    <property type="entry name" value="HYDROXYACYL-THIOESTER DEHYDRATASE TYPE 2, MITOCHONDRIAL-RELATED"/>
    <property type="match status" value="1"/>
</dbReference>
<dbReference type="InterPro" id="IPR050965">
    <property type="entry name" value="UPF0336/Enoyl-CoA_hydratase"/>
</dbReference>
<keyword evidence="4" id="KW-1185">Reference proteome</keyword>
<sequence>MSVNPDLQGRRYALPEPYLVGREHVRSFAKAVFAEHPVHLDVAAAREAGYADLVAPTTFPAVLQDAGMQLFLADSGIELSHIVHGEESFDYVRPIVAGDELGAELEITSVKMLGSNAMVSAETRITDAKGELVLTAGATLVVRGDAA</sequence>
<dbReference type="CDD" id="cd03441">
    <property type="entry name" value="R_hydratase_like"/>
    <property type="match status" value="1"/>
</dbReference>
<evidence type="ECO:0000313" key="3">
    <source>
        <dbReference type="EMBL" id="MCT2043085.1"/>
    </source>
</evidence>
<dbReference type="EMBL" id="JALXSQ010000025">
    <property type="protein sequence ID" value="MCT2043085.1"/>
    <property type="molecule type" value="Genomic_DNA"/>
</dbReference>
<dbReference type="Pfam" id="PF13452">
    <property type="entry name" value="FAS1_DH_region"/>
    <property type="match status" value="1"/>
</dbReference>
<dbReference type="PANTHER" id="PTHR43437:SF3">
    <property type="entry name" value="HYDROXYACYL-THIOESTER DEHYDRATASE TYPE 2, MITOCHONDRIAL"/>
    <property type="match status" value="1"/>
</dbReference>
<dbReference type="InterPro" id="IPR016709">
    <property type="entry name" value="HadA-like"/>
</dbReference>
<dbReference type="HAMAP" id="MF_00799">
    <property type="entry name" value="UPF0336"/>
    <property type="match status" value="1"/>
</dbReference>
<evidence type="ECO:0000259" key="2">
    <source>
        <dbReference type="Pfam" id="PF13452"/>
    </source>
</evidence>
<name>A0ABT2HXN7_9MICO</name>
<evidence type="ECO:0000256" key="1">
    <source>
        <dbReference type="HAMAP-Rule" id="MF_00799"/>
    </source>
</evidence>
<dbReference type="PIRSF" id="PIRSF018072">
    <property type="entry name" value="UCP018072"/>
    <property type="match status" value="1"/>
</dbReference>
<comment type="caution">
    <text evidence="3">The sequence shown here is derived from an EMBL/GenBank/DDBJ whole genome shotgun (WGS) entry which is preliminary data.</text>
</comment>
<organism evidence="3 4">
    <name type="scientific">Pseudoclavibacter albus</name>
    <dbReference type="NCBI Taxonomy" id="272241"/>
    <lineage>
        <taxon>Bacteria</taxon>
        <taxon>Bacillati</taxon>
        <taxon>Actinomycetota</taxon>
        <taxon>Actinomycetes</taxon>
        <taxon>Micrococcales</taxon>
        <taxon>Microbacteriaceae</taxon>
        <taxon>Pseudoclavibacter</taxon>
    </lineage>
</organism>
<protein>
    <recommendedName>
        <fullName evidence="1">UPF0336 protein M3D15_07035</fullName>
    </recommendedName>
</protein>
<comment type="similarity">
    <text evidence="1">Belongs to the UPF0336 family.</text>
</comment>
<evidence type="ECO:0000313" key="4">
    <source>
        <dbReference type="Proteomes" id="UP001525379"/>
    </source>
</evidence>
<dbReference type="Proteomes" id="UP001525379">
    <property type="component" value="Unassembled WGS sequence"/>
</dbReference>
<feature type="domain" description="FAS1-like dehydratase" evidence="2">
    <location>
        <begin position="9"/>
        <end position="135"/>
    </location>
</feature>
<dbReference type="RefSeq" id="WP_066081851.1">
    <property type="nucleotide sequence ID" value="NZ_JAFDPW010000002.1"/>
</dbReference>
<accession>A0ABT2HXN7</accession>